<keyword evidence="1" id="KW-1133">Transmembrane helix</keyword>
<dbReference type="PANTHER" id="PTHR14969:SF13">
    <property type="entry name" value="AT30094P"/>
    <property type="match status" value="1"/>
</dbReference>
<feature type="transmembrane region" description="Helical" evidence="1">
    <location>
        <begin position="137"/>
        <end position="155"/>
    </location>
</feature>
<feature type="transmembrane region" description="Helical" evidence="1">
    <location>
        <begin position="7"/>
        <end position="26"/>
    </location>
</feature>
<dbReference type="Proteomes" id="UP000380867">
    <property type="component" value="Unassembled WGS sequence"/>
</dbReference>
<dbReference type="OrthoDB" id="5289372at2"/>
<dbReference type="InterPro" id="IPR000326">
    <property type="entry name" value="PAP2/HPO"/>
</dbReference>
<evidence type="ECO:0000313" key="3">
    <source>
        <dbReference type="EMBL" id="KAA1399902.1"/>
    </source>
</evidence>
<feature type="transmembrane region" description="Helical" evidence="1">
    <location>
        <begin position="190"/>
        <end position="212"/>
    </location>
</feature>
<evidence type="ECO:0000313" key="4">
    <source>
        <dbReference type="Proteomes" id="UP000380867"/>
    </source>
</evidence>
<keyword evidence="1" id="KW-0812">Transmembrane</keyword>
<dbReference type="CDD" id="cd03392">
    <property type="entry name" value="PAP2_like_2"/>
    <property type="match status" value="1"/>
</dbReference>
<sequence length="233" mass="24053">MHAPARLTALTTTLVGGSITGVFLLADSAREHDGLSAAVDPHVAADAVNARSAPLTAAAKLLTLVGSEAVVGALALLLIIALLERRGPFFAMSAAAAMGVSASLTLGVKQLVARHRPGSGIRLGAVDRTYSFPSGHTLNSAVFLGLVVILLVPLLHRRRQRIAVTCCLALLAVGIGLSRVYLGYHWASDVIASWLLAAAILALVGLVSAIWVRTPGRTDRSGADQVPAPNVTP</sequence>
<name>A0A5M4FIV4_9ACTN</name>
<organism evidence="3 4">
    <name type="scientific">Aeromicrobium ginsengisoli</name>
    <dbReference type="NCBI Taxonomy" id="363867"/>
    <lineage>
        <taxon>Bacteria</taxon>
        <taxon>Bacillati</taxon>
        <taxon>Actinomycetota</taxon>
        <taxon>Actinomycetes</taxon>
        <taxon>Propionibacteriales</taxon>
        <taxon>Nocardioidaceae</taxon>
        <taxon>Aeromicrobium</taxon>
    </lineage>
</organism>
<keyword evidence="4" id="KW-1185">Reference proteome</keyword>
<dbReference type="Pfam" id="PF01569">
    <property type="entry name" value="PAP2"/>
    <property type="match status" value="1"/>
</dbReference>
<dbReference type="SMART" id="SM00014">
    <property type="entry name" value="acidPPc"/>
    <property type="match status" value="1"/>
</dbReference>
<keyword evidence="1" id="KW-0472">Membrane</keyword>
<dbReference type="RefSeq" id="WP_149688014.1">
    <property type="nucleotide sequence ID" value="NZ_SDPQ02000001.1"/>
</dbReference>
<evidence type="ECO:0000256" key="1">
    <source>
        <dbReference type="SAM" id="Phobius"/>
    </source>
</evidence>
<feature type="transmembrane region" description="Helical" evidence="1">
    <location>
        <begin position="162"/>
        <end position="184"/>
    </location>
</feature>
<feature type="transmembrane region" description="Helical" evidence="1">
    <location>
        <begin position="89"/>
        <end position="108"/>
    </location>
</feature>
<protein>
    <submittedName>
        <fullName evidence="3">Phosphatase PAP2 family protein</fullName>
    </submittedName>
</protein>
<dbReference type="PANTHER" id="PTHR14969">
    <property type="entry name" value="SPHINGOSINE-1-PHOSPHATE PHOSPHOHYDROLASE"/>
    <property type="match status" value="1"/>
</dbReference>
<dbReference type="SUPFAM" id="SSF48317">
    <property type="entry name" value="Acid phosphatase/Vanadium-dependent haloperoxidase"/>
    <property type="match status" value="1"/>
</dbReference>
<dbReference type="InterPro" id="IPR036938">
    <property type="entry name" value="PAP2/HPO_sf"/>
</dbReference>
<dbReference type="AlphaFoldDB" id="A0A5M4FIV4"/>
<reference evidence="3" key="1">
    <citation type="submission" date="2019-09" db="EMBL/GenBank/DDBJ databases">
        <authorList>
            <person name="Li J."/>
        </authorList>
    </citation>
    <scope>NUCLEOTIDE SEQUENCE [LARGE SCALE GENOMIC DNA]</scope>
    <source>
        <strain evidence="3">JCM 14732</strain>
    </source>
</reference>
<proteinExistence type="predicted"/>
<gene>
    <name evidence="3" type="ORF">ESP70_003870</name>
</gene>
<evidence type="ECO:0000259" key="2">
    <source>
        <dbReference type="SMART" id="SM00014"/>
    </source>
</evidence>
<feature type="domain" description="Phosphatidic acid phosphatase type 2/haloperoxidase" evidence="2">
    <location>
        <begin position="91"/>
        <end position="205"/>
    </location>
</feature>
<feature type="transmembrane region" description="Helical" evidence="1">
    <location>
        <begin position="61"/>
        <end position="82"/>
    </location>
</feature>
<dbReference type="Gene3D" id="1.20.144.10">
    <property type="entry name" value="Phosphatidic acid phosphatase type 2/haloperoxidase"/>
    <property type="match status" value="1"/>
</dbReference>
<comment type="caution">
    <text evidence="3">The sequence shown here is derived from an EMBL/GenBank/DDBJ whole genome shotgun (WGS) entry which is preliminary data.</text>
</comment>
<dbReference type="EMBL" id="SDPQ02000001">
    <property type="protein sequence ID" value="KAA1399902.1"/>
    <property type="molecule type" value="Genomic_DNA"/>
</dbReference>
<accession>A0A5M4FIV4</accession>